<reference evidence="2 3" key="1">
    <citation type="submission" date="2020-08" db="EMBL/GenBank/DDBJ databases">
        <title>Genomic Encyclopedia of Type Strains, Phase IV (KMG-IV): sequencing the most valuable type-strain genomes for metagenomic binning, comparative biology and taxonomic classification.</title>
        <authorList>
            <person name="Goeker M."/>
        </authorList>
    </citation>
    <scope>NUCLEOTIDE SEQUENCE [LARGE SCALE GENOMIC DNA]</scope>
    <source>
        <strain evidence="2 3">DSM 25024</strain>
    </source>
</reference>
<feature type="domain" description="HD-GYP" evidence="1">
    <location>
        <begin position="266"/>
        <end position="461"/>
    </location>
</feature>
<dbReference type="SMART" id="SM00471">
    <property type="entry name" value="HDc"/>
    <property type="match status" value="1"/>
</dbReference>
<dbReference type="InterPro" id="IPR052020">
    <property type="entry name" value="Cyclic_di-GMP/3'3'-cGAMP_PDE"/>
</dbReference>
<dbReference type="Pfam" id="PF13487">
    <property type="entry name" value="HD_5"/>
    <property type="match status" value="2"/>
</dbReference>
<evidence type="ECO:0000313" key="2">
    <source>
        <dbReference type="EMBL" id="MBB3937106.1"/>
    </source>
</evidence>
<dbReference type="PANTHER" id="PTHR45228:SF5">
    <property type="entry name" value="CYCLIC DI-GMP PHOSPHODIESTERASE VC_1348-RELATED"/>
    <property type="match status" value="1"/>
</dbReference>
<accession>A0A7W6C0F8</accession>
<dbReference type="Proteomes" id="UP000531216">
    <property type="component" value="Unassembled WGS sequence"/>
</dbReference>
<proteinExistence type="predicted"/>
<organism evidence="2 3">
    <name type="scientific">Aureimonas phyllosphaerae</name>
    <dbReference type="NCBI Taxonomy" id="1166078"/>
    <lineage>
        <taxon>Bacteria</taxon>
        <taxon>Pseudomonadati</taxon>
        <taxon>Pseudomonadota</taxon>
        <taxon>Alphaproteobacteria</taxon>
        <taxon>Hyphomicrobiales</taxon>
        <taxon>Aurantimonadaceae</taxon>
        <taxon>Aureimonas</taxon>
    </lineage>
</organism>
<name>A0A7W6C0F8_9HYPH</name>
<dbReference type="RefSeq" id="WP_090965489.1">
    <property type="nucleotide sequence ID" value="NZ_FOOA01000018.1"/>
</dbReference>
<dbReference type="AlphaFoldDB" id="A0A7W6C0F8"/>
<dbReference type="InterPro" id="IPR003607">
    <property type="entry name" value="HD/PDEase_dom"/>
</dbReference>
<dbReference type="PROSITE" id="PS51832">
    <property type="entry name" value="HD_GYP"/>
    <property type="match status" value="1"/>
</dbReference>
<dbReference type="PANTHER" id="PTHR45228">
    <property type="entry name" value="CYCLIC DI-GMP PHOSPHODIESTERASE TM_0186-RELATED"/>
    <property type="match status" value="1"/>
</dbReference>
<evidence type="ECO:0000259" key="1">
    <source>
        <dbReference type="PROSITE" id="PS51832"/>
    </source>
</evidence>
<dbReference type="Gene3D" id="1.10.3210.10">
    <property type="entry name" value="Hypothetical protein af1432"/>
    <property type="match status" value="2"/>
</dbReference>
<dbReference type="EMBL" id="JACIDO010000006">
    <property type="protein sequence ID" value="MBB3937106.1"/>
    <property type="molecule type" value="Genomic_DNA"/>
</dbReference>
<keyword evidence="3" id="KW-1185">Reference proteome</keyword>
<dbReference type="CDD" id="cd00077">
    <property type="entry name" value="HDc"/>
    <property type="match status" value="1"/>
</dbReference>
<dbReference type="GO" id="GO:0008081">
    <property type="term" value="F:phosphoric diester hydrolase activity"/>
    <property type="evidence" value="ECO:0007669"/>
    <property type="project" value="UniProtKB-ARBA"/>
</dbReference>
<dbReference type="InterPro" id="IPR037522">
    <property type="entry name" value="HD_GYP_dom"/>
</dbReference>
<protein>
    <submittedName>
        <fullName evidence="2">HD-GYP domain-containing protein (C-di-GMP phosphodiesterase class II)</fullName>
    </submittedName>
</protein>
<comment type="caution">
    <text evidence="2">The sequence shown here is derived from an EMBL/GenBank/DDBJ whole genome shotgun (WGS) entry which is preliminary data.</text>
</comment>
<dbReference type="OrthoDB" id="9802066at2"/>
<sequence>MQQVREYEQADGVISLANLLGALSYALDLTEGQPVGHCIRSTWIGMRIGRAMGLPDMQLWELYYTVMLKDLGCSSNAARICELYLSDDIAFKRDSKTLGDSFPKVLGFILSHTGRRSKLGDRLRAVLNIVQNGEAIVDDLIQTRCHRGAEIAASLRFPPSVSDGIQALDEHWNGEGRPDRLAGPAIPIYSRIALLAQVVDVFHTAAGPEAAISEARARSGTWFDPHAVACFERVAAEPDVWATLASDGVADAVFALEPGRSLIAVDEAYLDDIARAFAQIIDSKSPFTSGHSERVSIYADMIAAELGYAPDRRRWLRRAALLHDIGKLGVSNAILDKNGKLDDEEWREMRAHASLSESVLSRVPVFQEMARIGGAHHERLDGKGYPRGLAGAQIELDTRIVSVADVFDALTADRPYRAAMSVEKALSIMHADVGAAFDTLCFEALKRAITAIGSDLTRIGFATQGDTELAA</sequence>
<evidence type="ECO:0000313" key="3">
    <source>
        <dbReference type="Proteomes" id="UP000531216"/>
    </source>
</evidence>
<dbReference type="SUPFAM" id="SSF109604">
    <property type="entry name" value="HD-domain/PDEase-like"/>
    <property type="match status" value="2"/>
</dbReference>
<gene>
    <name evidence="2" type="ORF">GGR05_003271</name>
</gene>